<name>A0A845L150_9FIRM</name>
<gene>
    <name evidence="1" type="ORF">GTO91_02085</name>
</gene>
<keyword evidence="2" id="KW-1185">Reference proteome</keyword>
<dbReference type="AlphaFoldDB" id="A0A845L150"/>
<dbReference type="Proteomes" id="UP000463470">
    <property type="component" value="Unassembled WGS sequence"/>
</dbReference>
<reference evidence="1 2" key="1">
    <citation type="submission" date="2020-01" db="EMBL/GenBank/DDBJ databases">
        <title>Whole-genome sequence of Heliobacterium undosum DSM 13378.</title>
        <authorList>
            <person name="Kyndt J.A."/>
            <person name="Meyer T.E."/>
        </authorList>
    </citation>
    <scope>NUCLEOTIDE SEQUENCE [LARGE SCALE GENOMIC DNA]</scope>
    <source>
        <strain evidence="1 2">DSM 13378</strain>
    </source>
</reference>
<comment type="caution">
    <text evidence="1">The sequence shown here is derived from an EMBL/GenBank/DDBJ whole genome shotgun (WGS) entry which is preliminary data.</text>
</comment>
<evidence type="ECO:0000313" key="1">
    <source>
        <dbReference type="EMBL" id="MZP28514.1"/>
    </source>
</evidence>
<accession>A0A845L150</accession>
<sequence>MKGIKPLWVAVFAAVALALLWGAESAYSRFGVEQPLKQAIAAVAPGAVVENHSEDTGKRVVEVSPVLVSDLGEAHRQLNKVVRQHLGPQAQVRLTDNPDEASRKLWEQLQFPLFQGIDTGNYTEMKKQVDAIGAGAAPVQADITIDDENVYLRIVNGDHYLYRIVPREKGGDRR</sequence>
<dbReference type="RefSeq" id="WP_161254179.1">
    <property type="nucleotide sequence ID" value="NZ_WXEY01000002.1"/>
</dbReference>
<dbReference type="EMBL" id="WXEY01000002">
    <property type="protein sequence ID" value="MZP28514.1"/>
    <property type="molecule type" value="Genomic_DNA"/>
</dbReference>
<proteinExistence type="predicted"/>
<dbReference type="OrthoDB" id="1722928at2"/>
<evidence type="ECO:0000313" key="2">
    <source>
        <dbReference type="Proteomes" id="UP000463470"/>
    </source>
</evidence>
<organism evidence="1 2">
    <name type="scientific">Heliomicrobium undosum</name>
    <dbReference type="NCBI Taxonomy" id="121734"/>
    <lineage>
        <taxon>Bacteria</taxon>
        <taxon>Bacillati</taxon>
        <taxon>Bacillota</taxon>
        <taxon>Clostridia</taxon>
        <taxon>Eubacteriales</taxon>
        <taxon>Heliobacteriaceae</taxon>
        <taxon>Heliomicrobium</taxon>
    </lineage>
</organism>
<protein>
    <submittedName>
        <fullName evidence="1">Uncharacterized protein</fullName>
    </submittedName>
</protein>